<dbReference type="Pfam" id="PF08541">
    <property type="entry name" value="ACP_syn_III_C"/>
    <property type="match status" value="1"/>
</dbReference>
<evidence type="ECO:0000313" key="4">
    <source>
        <dbReference type="EMBL" id="CCA59494.1"/>
    </source>
</evidence>
<dbReference type="InterPro" id="IPR013747">
    <property type="entry name" value="ACP_syn_III_C"/>
</dbReference>
<dbReference type="PATRIC" id="fig|953739.5.peg.1414"/>
<dbReference type="PANTHER" id="PTHR34069">
    <property type="entry name" value="3-OXOACYL-[ACYL-CARRIER-PROTEIN] SYNTHASE 3"/>
    <property type="match status" value="1"/>
</dbReference>
<feature type="domain" description="Beta-ketoacyl-[acyl-carrier-protein] synthase III C-terminal" evidence="3">
    <location>
        <begin position="241"/>
        <end position="310"/>
    </location>
</feature>
<gene>
    <name evidence="4" type="ordered locus">SVEN_6208</name>
</gene>
<evidence type="ECO:0000259" key="3">
    <source>
        <dbReference type="Pfam" id="PF08541"/>
    </source>
</evidence>
<name>F2RDK2_STRVP</name>
<dbReference type="GO" id="GO:0044550">
    <property type="term" value="P:secondary metabolite biosynthetic process"/>
    <property type="evidence" value="ECO:0007669"/>
    <property type="project" value="TreeGrafter"/>
</dbReference>
<dbReference type="PANTHER" id="PTHR34069:SF2">
    <property type="entry name" value="BETA-KETOACYL-[ACYL-CARRIER-PROTEIN] SYNTHASE III"/>
    <property type="match status" value="1"/>
</dbReference>
<dbReference type="Gene3D" id="3.40.47.10">
    <property type="match status" value="2"/>
</dbReference>
<organism evidence="4 5">
    <name type="scientific">Streptomyces venezuelae (strain ATCC 10712 / CBS 650.69 / DSM 40230 / JCM 4526 / NBRC 13096 / PD 04745)</name>
    <dbReference type="NCBI Taxonomy" id="953739"/>
    <lineage>
        <taxon>Bacteria</taxon>
        <taxon>Bacillati</taxon>
        <taxon>Actinomycetota</taxon>
        <taxon>Actinomycetes</taxon>
        <taxon>Kitasatosporales</taxon>
        <taxon>Streptomycetaceae</taxon>
        <taxon>Streptomyces</taxon>
    </lineage>
</organism>
<dbReference type="KEGG" id="sve:SVEN_6208"/>
<dbReference type="RefSeq" id="WP_015037389.1">
    <property type="nucleotide sequence ID" value="NC_018750.1"/>
</dbReference>
<evidence type="ECO:0000313" key="5">
    <source>
        <dbReference type="Proteomes" id="UP000006854"/>
    </source>
</evidence>
<dbReference type="GeneID" id="51866739"/>
<protein>
    <recommendedName>
        <fullName evidence="3">Beta-ketoacyl-[acyl-carrier-protein] synthase III C-terminal domain-containing protein</fullName>
    </recommendedName>
</protein>
<dbReference type="eggNOG" id="COG0332">
    <property type="taxonomic scope" value="Bacteria"/>
</dbReference>
<sequence>MTRSPSRAEPGIGLGGLGYAVGDSVPLDKAVPEDTPADLLDRLRAHGFVNCSVAQETPAALAARSVAESLAVSGADPARVDAVLYGTCSYWGEGRPPPGDPAELTGTIARTVLEPLGLGHAALTLVWLAESGNTGSVLRLARALVAAGVHRTVLCVSSDAVPPLPGEYRAMPNAVTVNGDAAASCLVSSALPGEFRLDTTVQQSSAAMRGLAKGQGLRKHLEIVKGVRACRAALDTPRDGFAWLLSNHYSDQVLTEFAALADVPRDRLFTANTARLGHCFAADTLIDLADLHRAGRIGPGEAVLMLTTGPSTWGLTAVSAR</sequence>
<dbReference type="InterPro" id="IPR016039">
    <property type="entry name" value="Thiolase-like"/>
</dbReference>
<evidence type="ECO:0000256" key="1">
    <source>
        <dbReference type="ARBA" id="ARBA00022679"/>
    </source>
</evidence>
<dbReference type="HOGENOM" id="CLU_079052_0_0_11"/>
<dbReference type="OrthoDB" id="2636646at2"/>
<evidence type="ECO:0000256" key="2">
    <source>
        <dbReference type="ARBA" id="ARBA00023315"/>
    </source>
</evidence>
<dbReference type="SUPFAM" id="SSF53901">
    <property type="entry name" value="Thiolase-like"/>
    <property type="match status" value="1"/>
</dbReference>
<proteinExistence type="predicted"/>
<dbReference type="GO" id="GO:0016747">
    <property type="term" value="F:acyltransferase activity, transferring groups other than amino-acyl groups"/>
    <property type="evidence" value="ECO:0007669"/>
    <property type="project" value="UniProtKB-ARBA"/>
</dbReference>
<dbReference type="AlphaFoldDB" id="F2RDK2"/>
<dbReference type="EMBL" id="FR845719">
    <property type="protein sequence ID" value="CCA59494.1"/>
    <property type="molecule type" value="Genomic_DNA"/>
</dbReference>
<dbReference type="Proteomes" id="UP000006854">
    <property type="component" value="Chromosome"/>
</dbReference>
<keyword evidence="5" id="KW-1185">Reference proteome</keyword>
<keyword evidence="2" id="KW-0012">Acyltransferase</keyword>
<reference evidence="4 5" key="1">
    <citation type="journal article" date="2011" name="BMC Genomics">
        <title>Genome-wide analysis of the role of GlnR in Streptomyces venezuelae provides new insights into global nitrogen regulation in actinomycetes.</title>
        <authorList>
            <person name="Pullan S.T."/>
            <person name="Bibb M.J."/>
            <person name="Merrick M."/>
        </authorList>
    </citation>
    <scope>NUCLEOTIDE SEQUENCE [LARGE SCALE GENOMIC DNA]</scope>
    <source>
        <strain evidence="5">ATCC 10712 / CBS 650.69 / DSM 40230 / JCM 4526 / NBRC 13096 / PD 04745</strain>
    </source>
</reference>
<keyword evidence="1" id="KW-0808">Transferase</keyword>
<accession>F2RDK2</accession>
<dbReference type="STRING" id="953739.SVEN_6208"/>